<reference evidence="3 4" key="1">
    <citation type="submission" date="2014-04" db="EMBL/GenBank/DDBJ databases">
        <authorList>
            <consortium name="DOE Joint Genome Institute"/>
            <person name="Kuo A."/>
            <person name="Kohler A."/>
            <person name="Jargeat P."/>
            <person name="Nagy L.G."/>
            <person name="Floudas D."/>
            <person name="Copeland A."/>
            <person name="Barry K.W."/>
            <person name="Cichocki N."/>
            <person name="Veneault-Fourrey C."/>
            <person name="LaButti K."/>
            <person name="Lindquist E.A."/>
            <person name="Lipzen A."/>
            <person name="Lundell T."/>
            <person name="Morin E."/>
            <person name="Murat C."/>
            <person name="Sun H."/>
            <person name="Tunlid A."/>
            <person name="Henrissat B."/>
            <person name="Grigoriev I.V."/>
            <person name="Hibbett D.S."/>
            <person name="Martin F."/>
            <person name="Nordberg H.P."/>
            <person name="Cantor M.N."/>
            <person name="Hua S.X."/>
        </authorList>
    </citation>
    <scope>NUCLEOTIDE SEQUENCE [LARGE SCALE GENOMIC DNA]</scope>
    <source>
        <strain evidence="3 4">Ve08.2h10</strain>
    </source>
</reference>
<evidence type="ECO:0000313" key="3">
    <source>
        <dbReference type="EMBL" id="KIK95974.1"/>
    </source>
</evidence>
<evidence type="ECO:0000256" key="1">
    <source>
        <dbReference type="SAM" id="MobiDB-lite"/>
    </source>
</evidence>
<evidence type="ECO:0000313" key="4">
    <source>
        <dbReference type="Proteomes" id="UP000054538"/>
    </source>
</evidence>
<feature type="region of interest" description="Disordered" evidence="1">
    <location>
        <begin position="98"/>
        <end position="119"/>
    </location>
</feature>
<gene>
    <name evidence="3" type="ORF">PAXRUDRAFT_11136</name>
</gene>
<sequence length="119" mass="13449">MASQRGHQVKHLRLLALLVFVGLAAAITRRMLLKSSSDTFSFQEGHQPNPKLVRIHGRWEAVRASLGLPPLPHTIPATSKITQPHHSEKLASRFDLRRKRAEQASRPYPPLHFAQRSIP</sequence>
<reference evidence="4" key="2">
    <citation type="submission" date="2015-01" db="EMBL/GenBank/DDBJ databases">
        <title>Evolutionary Origins and Diversification of the Mycorrhizal Mutualists.</title>
        <authorList>
            <consortium name="DOE Joint Genome Institute"/>
            <consortium name="Mycorrhizal Genomics Consortium"/>
            <person name="Kohler A."/>
            <person name="Kuo A."/>
            <person name="Nagy L.G."/>
            <person name="Floudas D."/>
            <person name="Copeland A."/>
            <person name="Barry K.W."/>
            <person name="Cichocki N."/>
            <person name="Veneault-Fourrey C."/>
            <person name="LaButti K."/>
            <person name="Lindquist E.A."/>
            <person name="Lipzen A."/>
            <person name="Lundell T."/>
            <person name="Morin E."/>
            <person name="Murat C."/>
            <person name="Riley R."/>
            <person name="Ohm R."/>
            <person name="Sun H."/>
            <person name="Tunlid A."/>
            <person name="Henrissat B."/>
            <person name="Grigoriev I.V."/>
            <person name="Hibbett D.S."/>
            <person name="Martin F."/>
        </authorList>
    </citation>
    <scope>NUCLEOTIDE SEQUENCE [LARGE SCALE GENOMIC DNA]</scope>
    <source>
        <strain evidence="4">Ve08.2h10</strain>
    </source>
</reference>
<organism evidence="3 4">
    <name type="scientific">Paxillus rubicundulus Ve08.2h10</name>
    <dbReference type="NCBI Taxonomy" id="930991"/>
    <lineage>
        <taxon>Eukaryota</taxon>
        <taxon>Fungi</taxon>
        <taxon>Dikarya</taxon>
        <taxon>Basidiomycota</taxon>
        <taxon>Agaricomycotina</taxon>
        <taxon>Agaricomycetes</taxon>
        <taxon>Agaricomycetidae</taxon>
        <taxon>Boletales</taxon>
        <taxon>Paxilineae</taxon>
        <taxon>Paxillaceae</taxon>
        <taxon>Paxillus</taxon>
    </lineage>
</organism>
<dbReference type="EMBL" id="KN825011">
    <property type="protein sequence ID" value="KIK95974.1"/>
    <property type="molecule type" value="Genomic_DNA"/>
</dbReference>
<dbReference type="AlphaFoldDB" id="A0A0D0E4C2"/>
<dbReference type="HOGENOM" id="CLU_2062230_0_0_1"/>
<name>A0A0D0E4C2_9AGAM</name>
<keyword evidence="2" id="KW-0732">Signal</keyword>
<dbReference type="OrthoDB" id="3045172at2759"/>
<protein>
    <submittedName>
        <fullName evidence="3">Uncharacterized protein</fullName>
    </submittedName>
</protein>
<dbReference type="InParanoid" id="A0A0D0E4C2"/>
<evidence type="ECO:0000256" key="2">
    <source>
        <dbReference type="SAM" id="SignalP"/>
    </source>
</evidence>
<accession>A0A0D0E4C2</accession>
<feature type="signal peptide" evidence="2">
    <location>
        <begin position="1"/>
        <end position="26"/>
    </location>
</feature>
<proteinExistence type="predicted"/>
<dbReference type="Proteomes" id="UP000054538">
    <property type="component" value="Unassembled WGS sequence"/>
</dbReference>
<keyword evidence="4" id="KW-1185">Reference proteome</keyword>
<feature type="chain" id="PRO_5002221055" evidence="2">
    <location>
        <begin position="27"/>
        <end position="119"/>
    </location>
</feature>